<evidence type="ECO:0000313" key="4">
    <source>
        <dbReference type="Proteomes" id="UP001628124"/>
    </source>
</evidence>
<organism evidence="3 4">
    <name type="scientific">Candidatus Rickettsia kedanie</name>
    <dbReference type="NCBI Taxonomy" id="3115352"/>
    <lineage>
        <taxon>Bacteria</taxon>
        <taxon>Pseudomonadati</taxon>
        <taxon>Pseudomonadota</taxon>
        <taxon>Alphaproteobacteria</taxon>
        <taxon>Rickettsiales</taxon>
        <taxon>Rickettsiaceae</taxon>
        <taxon>Rickettsieae</taxon>
        <taxon>Rickettsia</taxon>
        <taxon>spotted fever group</taxon>
    </lineage>
</organism>
<keyword evidence="1" id="KW-1133">Transmembrane helix</keyword>
<gene>
    <name evidence="3" type="ORF">KNCP2_06520</name>
</gene>
<keyword evidence="4" id="KW-1185">Reference proteome</keyword>
<proteinExistence type="predicted"/>
<dbReference type="Gene3D" id="1.20.144.10">
    <property type="entry name" value="Phosphatidic acid phosphatase type 2/haloperoxidase"/>
    <property type="match status" value="1"/>
</dbReference>
<protein>
    <recommendedName>
        <fullName evidence="2">Phosphatidic acid phosphatase type 2/haloperoxidase domain-containing protein</fullName>
    </recommendedName>
</protein>
<keyword evidence="1" id="KW-0472">Membrane</keyword>
<comment type="caution">
    <text evidence="3">The sequence shown here is derived from an EMBL/GenBank/DDBJ whole genome shotgun (WGS) entry which is preliminary data.</text>
</comment>
<dbReference type="EMBL" id="BAABMM010000026">
    <property type="protein sequence ID" value="GAA5252364.1"/>
    <property type="molecule type" value="Genomic_DNA"/>
</dbReference>
<sequence>MLQIISIAMIINIMLSRLYLGVHSVYDVIGGMIFGVLIIL</sequence>
<evidence type="ECO:0000256" key="1">
    <source>
        <dbReference type="SAM" id="Phobius"/>
    </source>
</evidence>
<dbReference type="Pfam" id="PF01569">
    <property type="entry name" value="PAP2"/>
    <property type="match status" value="1"/>
</dbReference>
<name>A0ABP9TXV5_9RICK</name>
<evidence type="ECO:0000313" key="3">
    <source>
        <dbReference type="EMBL" id="GAA5252364.1"/>
    </source>
</evidence>
<dbReference type="RefSeq" id="WP_412708042.1">
    <property type="nucleotide sequence ID" value="NZ_BAABMM010000026.1"/>
</dbReference>
<evidence type="ECO:0000259" key="2">
    <source>
        <dbReference type="Pfam" id="PF01569"/>
    </source>
</evidence>
<reference evidence="3 4" key="1">
    <citation type="journal article" date="2024" name="Microbiol. Immunol.">
        <title>Discovery of a novel spotted fever group Rickettsia, 'Candidatus Rickettsia kedanie,' in unfed larval chigger mites, Leptotrombidium scutellare.</title>
        <authorList>
            <person name="Ogawa M."/>
            <person name="Matsutani M."/>
            <person name="Katayama T."/>
            <person name="Takada N."/>
            <person name="Noda S."/>
            <person name="Takahashi M."/>
            <person name="Kageyama D."/>
            <person name="Hanaoka N."/>
            <person name="Ebihara H."/>
        </authorList>
    </citation>
    <scope>NUCLEOTIDE SEQUENCE [LARGE SCALE GENOMIC DNA]</scope>
    <source>
        <strain evidence="3 4">KNCP2-13</strain>
    </source>
</reference>
<feature type="transmembrane region" description="Helical" evidence="1">
    <location>
        <begin position="18"/>
        <end position="39"/>
    </location>
</feature>
<dbReference type="InterPro" id="IPR000326">
    <property type="entry name" value="PAP2/HPO"/>
</dbReference>
<dbReference type="InterPro" id="IPR036938">
    <property type="entry name" value="PAP2/HPO_sf"/>
</dbReference>
<feature type="domain" description="Phosphatidic acid phosphatase type 2/haloperoxidase" evidence="2">
    <location>
        <begin position="3"/>
        <end position="39"/>
    </location>
</feature>
<dbReference type="SUPFAM" id="SSF48317">
    <property type="entry name" value="Acid phosphatase/Vanadium-dependent haloperoxidase"/>
    <property type="match status" value="1"/>
</dbReference>
<accession>A0ABP9TXV5</accession>
<keyword evidence="1" id="KW-0812">Transmembrane</keyword>
<dbReference type="Proteomes" id="UP001628124">
    <property type="component" value="Unassembled WGS sequence"/>
</dbReference>